<protein>
    <submittedName>
        <fullName evidence="2">Uncharacterized protein</fullName>
    </submittedName>
</protein>
<keyword evidence="3" id="KW-1185">Reference proteome</keyword>
<dbReference type="OrthoDB" id="10251048at2759"/>
<reference evidence="3" key="1">
    <citation type="submission" date="2017-12" db="EMBL/GenBank/DDBJ databases">
        <authorList>
            <consortium name="DOE Joint Genome Institute"/>
            <person name="Mondo S.J."/>
            <person name="Kjaerbolling I."/>
            <person name="Vesth T.C."/>
            <person name="Frisvad J.C."/>
            <person name="Nybo J.L."/>
            <person name="Theobald S."/>
            <person name="Kuo A."/>
            <person name="Bowyer P."/>
            <person name="Matsuda Y."/>
            <person name="Lyhne E.K."/>
            <person name="Kogle M.E."/>
            <person name="Clum A."/>
            <person name="Lipzen A."/>
            <person name="Salamov A."/>
            <person name="Ngan C.Y."/>
            <person name="Daum C."/>
            <person name="Chiniquy J."/>
            <person name="Barry K."/>
            <person name="LaButti K."/>
            <person name="Haridas S."/>
            <person name="Simmons B.A."/>
            <person name="Magnuson J.K."/>
            <person name="Mortensen U.H."/>
            <person name="Larsen T.O."/>
            <person name="Grigoriev I.V."/>
            <person name="Baker S.E."/>
            <person name="Andersen M.R."/>
            <person name="Nordberg H.P."/>
            <person name="Cantor M.N."/>
            <person name="Hua S.X."/>
        </authorList>
    </citation>
    <scope>NUCLEOTIDE SEQUENCE [LARGE SCALE GENOMIC DNA]</scope>
    <source>
        <strain evidence="3">IBT 19404</strain>
    </source>
</reference>
<feature type="compositionally biased region" description="Basic residues" evidence="1">
    <location>
        <begin position="15"/>
        <end position="28"/>
    </location>
</feature>
<dbReference type="AlphaFoldDB" id="A0A2J5HDV8"/>
<evidence type="ECO:0000313" key="2">
    <source>
        <dbReference type="EMBL" id="PLN75015.1"/>
    </source>
</evidence>
<name>A0A2J5HDV8_9EURO</name>
<feature type="region of interest" description="Disordered" evidence="1">
    <location>
        <begin position="1"/>
        <end position="89"/>
    </location>
</feature>
<feature type="compositionally biased region" description="Polar residues" evidence="1">
    <location>
        <begin position="70"/>
        <end position="89"/>
    </location>
</feature>
<organism evidence="2 3">
    <name type="scientific">Aspergillus taichungensis</name>
    <dbReference type="NCBI Taxonomy" id="482145"/>
    <lineage>
        <taxon>Eukaryota</taxon>
        <taxon>Fungi</taxon>
        <taxon>Dikarya</taxon>
        <taxon>Ascomycota</taxon>
        <taxon>Pezizomycotina</taxon>
        <taxon>Eurotiomycetes</taxon>
        <taxon>Eurotiomycetidae</taxon>
        <taxon>Eurotiales</taxon>
        <taxon>Aspergillaceae</taxon>
        <taxon>Aspergillus</taxon>
        <taxon>Aspergillus subgen. Circumdati</taxon>
    </lineage>
</organism>
<dbReference type="EMBL" id="KZ559668">
    <property type="protein sequence ID" value="PLN75015.1"/>
    <property type="molecule type" value="Genomic_DNA"/>
</dbReference>
<gene>
    <name evidence="2" type="ORF">BDW42DRAFT_199655</name>
</gene>
<feature type="region of interest" description="Disordered" evidence="1">
    <location>
        <begin position="449"/>
        <end position="475"/>
    </location>
</feature>
<sequence length="769" mass="85001">MIMNLDTLNEIRPRGYNRRRQRSRRKKSAVTIEGIHPGRAPLGVCRPSRSIAPPTLSRDRATSSEWFPKSSGNITPKQSSNPANHCSDSLLSESTQQKGSIAIKSFLSIETLGSYLGEGKCVDPRVEGMAIRGASSNDADPNASPSTVSFDMGREYHELAGFDELASSQPIALSDLCIRARPRCKGNRNRKPLLHDHEGTLKENNSAMGPFTDGLLKPRSRLSALHQLKNGVCNLSGNQKEQQVTATLMYHGFAVQETRKDEIDEQESHQRVSTCYQKNPLSYSNIYDGTHSYTRHHYDLMSASTVVTSDHYLTSQMDQPADTPRTTNGSASFGLAQVDFRHHIMLSHKNYPRDSPLNLYRADFDHPSDRSPYKSLPLQRVQTNLGSVPSTLQQSVPVDQYFDYYSVKQTSVQGAVVNQNPTEENMIRDEAKPASIKLPLPYPNLPYTNHPDQEGRSFEELTDPTTPNPLKDKERCSSALNPAALLRWGQESGPGNRRTYIPDPFMRDDGANRASYRKGNDESMGLANLGCHFAALKARPTPTHQTNSGNTFARNPCERVMLEELRDGSSVEMVVGCGQEETGGNGVSSGSRCQSPGPPVVGPLTKGTSGWCFTKDTIMIESKRGNTDAWFHIDGRGEEELRQQIESVSERYAQVKQDLGEPNPTHARQTTGLLGNAIANLLSYVSGDRNEQAANFADFGNISDCYCEPSLGGRRSYFERDPSSLDPWKGSGGTENRDFPCVVDGTGGFCAAIGKETNRHEEEENEEEK</sequence>
<proteinExistence type="predicted"/>
<accession>A0A2J5HDV8</accession>
<evidence type="ECO:0000256" key="1">
    <source>
        <dbReference type="SAM" id="MobiDB-lite"/>
    </source>
</evidence>
<evidence type="ECO:0000313" key="3">
    <source>
        <dbReference type="Proteomes" id="UP000235023"/>
    </source>
</evidence>
<dbReference type="Proteomes" id="UP000235023">
    <property type="component" value="Unassembled WGS sequence"/>
</dbReference>
<feature type="region of interest" description="Disordered" evidence="1">
    <location>
        <begin position="582"/>
        <end position="601"/>
    </location>
</feature>